<dbReference type="AlphaFoldDB" id="A0AA91EIC4"/>
<keyword evidence="1" id="KW-1133">Transmembrane helix</keyword>
<organism evidence="2 3">
    <name type="scientific">Obesumbacterium proteus ATCC 12841</name>
    <dbReference type="NCBI Taxonomy" id="1354268"/>
    <lineage>
        <taxon>Bacteria</taxon>
        <taxon>Pseudomonadati</taxon>
        <taxon>Pseudomonadota</taxon>
        <taxon>Gammaproteobacteria</taxon>
        <taxon>Enterobacterales</taxon>
        <taxon>Hafniaceae</taxon>
        <taxon>Obesumbacterium</taxon>
    </lineage>
</organism>
<sequence>MRAPLRGGSQLARFYPRRHLRAGSACAILGASSPNANILLALLFLPRLKLKTDKVFAFCLLVFGFDLFRHVVLQPKRGMKARIRRQGCRRKNGGARMAIAVRSVKAGMTIFGHLRSRLKNGAKPRRRRAALEPSDTDACTILMSGWIY</sequence>
<name>A0AA91EIC4_9GAMM</name>
<evidence type="ECO:0000256" key="1">
    <source>
        <dbReference type="SAM" id="Phobius"/>
    </source>
</evidence>
<comment type="caution">
    <text evidence="2">The sequence shown here is derived from an EMBL/GenBank/DDBJ whole genome shotgun (WGS) entry which is preliminary data.</text>
</comment>
<keyword evidence="1" id="KW-0472">Membrane</keyword>
<feature type="transmembrane region" description="Helical" evidence="1">
    <location>
        <begin position="55"/>
        <end position="72"/>
    </location>
</feature>
<evidence type="ECO:0000313" key="2">
    <source>
        <dbReference type="EMBL" id="OAT61153.1"/>
    </source>
</evidence>
<dbReference type="EMBL" id="LXEX01000001">
    <property type="protein sequence ID" value="OAT61153.1"/>
    <property type="molecule type" value="Genomic_DNA"/>
</dbReference>
<gene>
    <name evidence="2" type="ORF">M993_00013</name>
</gene>
<keyword evidence="1" id="KW-0812">Transmembrane</keyword>
<evidence type="ECO:0000313" key="3">
    <source>
        <dbReference type="Proteomes" id="UP000078431"/>
    </source>
</evidence>
<protein>
    <submittedName>
        <fullName evidence="2">Uncharacterized protein</fullName>
    </submittedName>
</protein>
<dbReference type="Proteomes" id="UP000078431">
    <property type="component" value="Unassembled WGS sequence"/>
</dbReference>
<proteinExistence type="predicted"/>
<reference evidence="2 3" key="1">
    <citation type="submission" date="2016-04" db="EMBL/GenBank/DDBJ databases">
        <title>ATOL: Assembling a taxonomically balanced genome-scale reconstruction of the evolutionary history of the Enterobacteriaceae.</title>
        <authorList>
            <person name="Plunkett G.III."/>
            <person name="Neeno-Eckwall E.C."/>
            <person name="Glasner J.D."/>
            <person name="Perna N.T."/>
        </authorList>
    </citation>
    <scope>NUCLEOTIDE SEQUENCE [LARGE SCALE GENOMIC DNA]</scope>
    <source>
        <strain evidence="2 3">ATCC 12841</strain>
    </source>
</reference>
<accession>A0AA91EIC4</accession>
<feature type="transmembrane region" description="Helical" evidence="1">
    <location>
        <begin position="20"/>
        <end position="43"/>
    </location>
</feature>
<keyword evidence="3" id="KW-1185">Reference proteome</keyword>